<dbReference type="PANTHER" id="PTHR42852:SF6">
    <property type="entry name" value="THIOL:DISULFIDE INTERCHANGE PROTEIN DSBE"/>
    <property type="match status" value="1"/>
</dbReference>
<evidence type="ECO:0000256" key="5">
    <source>
        <dbReference type="SAM" id="SignalP"/>
    </source>
</evidence>
<dbReference type="PROSITE" id="PS51257">
    <property type="entry name" value="PROKAR_LIPOPROTEIN"/>
    <property type="match status" value="1"/>
</dbReference>
<evidence type="ECO:0000256" key="1">
    <source>
        <dbReference type="ARBA" id="ARBA00004196"/>
    </source>
</evidence>
<dbReference type="InterPro" id="IPR013740">
    <property type="entry name" value="Redoxin"/>
</dbReference>
<comment type="caution">
    <text evidence="7">The sequence shown here is derived from an EMBL/GenBank/DDBJ whole genome shotgun (WGS) entry which is preliminary data.</text>
</comment>
<feature type="signal peptide" evidence="5">
    <location>
        <begin position="1"/>
        <end position="19"/>
    </location>
</feature>
<keyword evidence="4" id="KW-0676">Redox-active center</keyword>
<dbReference type="PANTHER" id="PTHR42852">
    <property type="entry name" value="THIOL:DISULFIDE INTERCHANGE PROTEIN DSBE"/>
    <property type="match status" value="1"/>
</dbReference>
<evidence type="ECO:0000256" key="2">
    <source>
        <dbReference type="ARBA" id="ARBA00022748"/>
    </source>
</evidence>
<evidence type="ECO:0000256" key="3">
    <source>
        <dbReference type="ARBA" id="ARBA00023157"/>
    </source>
</evidence>
<gene>
    <name evidence="7" type="ORF">NBRC110019_14110</name>
</gene>
<dbReference type="InterPro" id="IPR013766">
    <property type="entry name" value="Thioredoxin_domain"/>
</dbReference>
<evidence type="ECO:0000256" key="4">
    <source>
        <dbReference type="ARBA" id="ARBA00023284"/>
    </source>
</evidence>
<accession>A0A9W6EV10</accession>
<dbReference type="CDD" id="cd02966">
    <property type="entry name" value="TlpA_like_family"/>
    <property type="match status" value="1"/>
</dbReference>
<evidence type="ECO:0000313" key="7">
    <source>
        <dbReference type="EMBL" id="GLB52371.1"/>
    </source>
</evidence>
<feature type="chain" id="PRO_5040882146" description="Thioredoxin domain-containing protein" evidence="5">
    <location>
        <begin position="20"/>
        <end position="455"/>
    </location>
</feature>
<proteinExistence type="predicted"/>
<dbReference type="Gene3D" id="3.40.30.10">
    <property type="entry name" value="Glutaredoxin"/>
    <property type="match status" value="1"/>
</dbReference>
<reference evidence="7" key="1">
    <citation type="submission" date="2022-07" db="EMBL/GenBank/DDBJ databases">
        <title>Taxonomy of Novel Oxalotrophic and Methylotrophic Bacteria.</title>
        <authorList>
            <person name="Sahin N."/>
            <person name="Tani A."/>
        </authorList>
    </citation>
    <scope>NUCLEOTIDE SEQUENCE</scope>
    <source>
        <strain evidence="7">AM327</strain>
    </source>
</reference>
<protein>
    <recommendedName>
        <fullName evidence="6">Thioredoxin domain-containing protein</fullName>
    </recommendedName>
</protein>
<dbReference type="EMBL" id="BRVP01000008">
    <property type="protein sequence ID" value="GLB52371.1"/>
    <property type="molecule type" value="Genomic_DNA"/>
</dbReference>
<dbReference type="Pfam" id="PF08534">
    <property type="entry name" value="Redoxin"/>
    <property type="match status" value="1"/>
</dbReference>
<feature type="domain" description="Thioredoxin" evidence="6">
    <location>
        <begin position="308"/>
        <end position="452"/>
    </location>
</feature>
<keyword evidence="3" id="KW-1015">Disulfide bond</keyword>
<name>A0A9W6EV10_9FLAO</name>
<dbReference type="AlphaFoldDB" id="A0A9W6EV10"/>
<dbReference type="Proteomes" id="UP001143545">
    <property type="component" value="Unassembled WGS sequence"/>
</dbReference>
<dbReference type="PROSITE" id="PS51352">
    <property type="entry name" value="THIOREDOXIN_2"/>
    <property type="match status" value="1"/>
</dbReference>
<sequence length="455" mass="51753">MKRLSLLLAALVIFSCTKAPKTYMIFSGKVTNMNSETVRVSGHGLKEELPIDNNGNFSDTLKIEEPGYYTFKIGNETSTFYLANGEDINLTIDTKLFDESIAYTGEGAPENNYLAQKYLSDEAITADAVSFYSLPEDQYIAKIDSLEAAHKDALSKAGVSDEFEDLEDKNLMYESYVALNRYPSYHAYYGKAPNYEPSDAIMEFKSKLDYDNEADAKNYNNYISLVLSDFGTKLKEVSKDSTMYKAVALIEEKKSPTIQESIMSNLAYEIRPGNEETARYYFHEFNKISNDDEFKEAILKKYTLVKTLVKGAPSSNFIYEGIDGKEHSLDEYKGKYVYIDIWATWCGPCKREIPFLKKVEEEFKDKNIEFIGISVDVKADKQKWITFIEENQLVGTQLFADKDWNSEFMKAYGVNSIPRFILLDTEGKILSADALRPSQTEELTDLLNSLESINI</sequence>
<dbReference type="SUPFAM" id="SSF52833">
    <property type="entry name" value="Thioredoxin-like"/>
    <property type="match status" value="1"/>
</dbReference>
<dbReference type="InterPro" id="IPR050553">
    <property type="entry name" value="Thioredoxin_ResA/DsbE_sf"/>
</dbReference>
<dbReference type="InterPro" id="IPR036249">
    <property type="entry name" value="Thioredoxin-like_sf"/>
</dbReference>
<dbReference type="GO" id="GO:0030313">
    <property type="term" value="C:cell envelope"/>
    <property type="evidence" value="ECO:0007669"/>
    <property type="project" value="UniProtKB-SubCell"/>
</dbReference>
<comment type="subcellular location">
    <subcellularLocation>
        <location evidence="1">Cell envelope</location>
    </subcellularLocation>
</comment>
<dbReference type="GO" id="GO:0016491">
    <property type="term" value="F:oxidoreductase activity"/>
    <property type="evidence" value="ECO:0007669"/>
    <property type="project" value="InterPro"/>
</dbReference>
<dbReference type="GO" id="GO:0017004">
    <property type="term" value="P:cytochrome complex assembly"/>
    <property type="evidence" value="ECO:0007669"/>
    <property type="project" value="UniProtKB-KW"/>
</dbReference>
<keyword evidence="5" id="KW-0732">Signal</keyword>
<keyword evidence="2" id="KW-0201">Cytochrome c-type biogenesis</keyword>
<evidence type="ECO:0000313" key="8">
    <source>
        <dbReference type="Proteomes" id="UP001143545"/>
    </source>
</evidence>
<evidence type="ECO:0000259" key="6">
    <source>
        <dbReference type="PROSITE" id="PS51352"/>
    </source>
</evidence>
<organism evidence="7 8">
    <name type="scientific">Neptunitalea chrysea</name>
    <dbReference type="NCBI Taxonomy" id="1647581"/>
    <lineage>
        <taxon>Bacteria</taxon>
        <taxon>Pseudomonadati</taxon>
        <taxon>Bacteroidota</taxon>
        <taxon>Flavobacteriia</taxon>
        <taxon>Flavobacteriales</taxon>
        <taxon>Flavobacteriaceae</taxon>
        <taxon>Neptunitalea</taxon>
    </lineage>
</organism>
<dbReference type="RefSeq" id="WP_281753615.1">
    <property type="nucleotide sequence ID" value="NZ_BRVP01000008.1"/>
</dbReference>
<keyword evidence="8" id="KW-1185">Reference proteome</keyword>